<name>A0AAV4BHT3_9GAST</name>
<gene>
    <name evidence="1" type="ORF">PoB_004542700</name>
</gene>
<reference evidence="1 2" key="1">
    <citation type="journal article" date="2021" name="Elife">
        <title>Chloroplast acquisition without the gene transfer in kleptoplastic sea slugs, Plakobranchus ocellatus.</title>
        <authorList>
            <person name="Maeda T."/>
            <person name="Takahashi S."/>
            <person name="Yoshida T."/>
            <person name="Shimamura S."/>
            <person name="Takaki Y."/>
            <person name="Nagai Y."/>
            <person name="Toyoda A."/>
            <person name="Suzuki Y."/>
            <person name="Arimoto A."/>
            <person name="Ishii H."/>
            <person name="Satoh N."/>
            <person name="Nishiyama T."/>
            <person name="Hasebe M."/>
            <person name="Maruyama T."/>
            <person name="Minagawa J."/>
            <person name="Obokata J."/>
            <person name="Shigenobu S."/>
        </authorList>
    </citation>
    <scope>NUCLEOTIDE SEQUENCE [LARGE SCALE GENOMIC DNA]</scope>
</reference>
<dbReference type="EMBL" id="BLXT01004995">
    <property type="protein sequence ID" value="GFO18922.1"/>
    <property type="molecule type" value="Genomic_DNA"/>
</dbReference>
<sequence length="88" mass="10515">MWPMKNKVMSTTMTTERRNVPIVSAWIEREGNIDVPPNDRFNTTIDPNIVPFQLRSAYHNKLREDWWVVGTGRRREQEQEQGKEDEKE</sequence>
<protein>
    <submittedName>
        <fullName evidence="1">Uncharacterized protein</fullName>
    </submittedName>
</protein>
<comment type="caution">
    <text evidence="1">The sequence shown here is derived from an EMBL/GenBank/DDBJ whole genome shotgun (WGS) entry which is preliminary data.</text>
</comment>
<organism evidence="1 2">
    <name type="scientific">Plakobranchus ocellatus</name>
    <dbReference type="NCBI Taxonomy" id="259542"/>
    <lineage>
        <taxon>Eukaryota</taxon>
        <taxon>Metazoa</taxon>
        <taxon>Spiralia</taxon>
        <taxon>Lophotrochozoa</taxon>
        <taxon>Mollusca</taxon>
        <taxon>Gastropoda</taxon>
        <taxon>Heterobranchia</taxon>
        <taxon>Euthyneura</taxon>
        <taxon>Panpulmonata</taxon>
        <taxon>Sacoglossa</taxon>
        <taxon>Placobranchoidea</taxon>
        <taxon>Plakobranchidae</taxon>
        <taxon>Plakobranchus</taxon>
    </lineage>
</organism>
<accession>A0AAV4BHT3</accession>
<dbReference type="Proteomes" id="UP000735302">
    <property type="component" value="Unassembled WGS sequence"/>
</dbReference>
<dbReference type="AlphaFoldDB" id="A0AAV4BHT3"/>
<evidence type="ECO:0000313" key="2">
    <source>
        <dbReference type="Proteomes" id="UP000735302"/>
    </source>
</evidence>
<keyword evidence="2" id="KW-1185">Reference proteome</keyword>
<evidence type="ECO:0000313" key="1">
    <source>
        <dbReference type="EMBL" id="GFO18922.1"/>
    </source>
</evidence>
<proteinExistence type="predicted"/>